<accession>A0ABP0Y0M5</accession>
<keyword evidence="6" id="KW-0687">Ribonucleoprotein</keyword>
<evidence type="ECO:0000256" key="2">
    <source>
        <dbReference type="ARBA" id="ARBA00009418"/>
    </source>
</evidence>
<comment type="similarity">
    <text evidence="2 6">Belongs to the RRP36 family.</text>
</comment>
<sequence>MLSISLAIKMSEFRVTEILGLPLLSSDLRLTSHSDRVTTSLVSSLLLDVLVSGHRRPRLPPPPRFLLSSQEANIINLGTGMKKHGSSVPSSGKQIMEEESEDLESSSSDDSLDSEEENIERELADVTFEELQRARSDGSHSMYQKTKKEKKVGRVNKNRPMEVSSRKPVSRFREVIQAPKNVVRDPRFESLSGNLDVDGFKKRYSFIYENNLPAEKEELKKQLRKTNDPNVVEEVKKQLSWIDKQFKSDSTKRVDAAILAKHKKKEREAAKHGKKPFYLKKSEIRKQRLVEKYTSLKSTGKLDAYVERRRRKNAAKDRRYIPYQRSSKHDEQD</sequence>
<feature type="region of interest" description="Disordered" evidence="7">
    <location>
        <begin position="133"/>
        <end position="152"/>
    </location>
</feature>
<keyword evidence="5 6" id="KW-0539">Nucleus</keyword>
<reference evidence="8 9" key="1">
    <citation type="submission" date="2024-03" db="EMBL/GenBank/DDBJ databases">
        <authorList>
            <person name="Gkanogiannis A."/>
            <person name="Becerra Lopez-Lavalle L."/>
        </authorList>
    </citation>
    <scope>NUCLEOTIDE SEQUENCE [LARGE SCALE GENOMIC DNA]</scope>
</reference>
<comment type="subcellular location">
    <subcellularLocation>
        <location evidence="1 6">Nucleus</location>
        <location evidence="1 6">Nucleolus</location>
    </subcellularLocation>
</comment>
<evidence type="ECO:0000256" key="5">
    <source>
        <dbReference type="ARBA" id="ARBA00023242"/>
    </source>
</evidence>
<evidence type="ECO:0000256" key="6">
    <source>
        <dbReference type="RuleBase" id="RU368027"/>
    </source>
</evidence>
<proteinExistence type="inferred from homology"/>
<feature type="region of interest" description="Disordered" evidence="7">
    <location>
        <begin position="79"/>
        <end position="118"/>
    </location>
</feature>
<dbReference type="PANTHER" id="PTHR21738:SF0">
    <property type="entry name" value="RIBOSOMAL RNA PROCESSING PROTEIN 36 HOMOLOG"/>
    <property type="match status" value="1"/>
</dbReference>
<dbReference type="PANTHER" id="PTHR21738">
    <property type="entry name" value="RIBOSOMAL RNA PROCESSING PROTEIN 36 HOMOLOG"/>
    <property type="match status" value="1"/>
</dbReference>
<evidence type="ECO:0000256" key="3">
    <source>
        <dbReference type="ARBA" id="ARBA00022517"/>
    </source>
</evidence>
<gene>
    <name evidence="8" type="ORF">CITCOLO1_LOCUS5723</name>
</gene>
<comment type="subunit">
    <text evidence="6">Associates with 90S and pre-40S pre-ribosomal particles.</text>
</comment>
<organism evidence="8 9">
    <name type="scientific">Citrullus colocynthis</name>
    <name type="common">colocynth</name>
    <dbReference type="NCBI Taxonomy" id="252529"/>
    <lineage>
        <taxon>Eukaryota</taxon>
        <taxon>Viridiplantae</taxon>
        <taxon>Streptophyta</taxon>
        <taxon>Embryophyta</taxon>
        <taxon>Tracheophyta</taxon>
        <taxon>Spermatophyta</taxon>
        <taxon>Magnoliopsida</taxon>
        <taxon>eudicotyledons</taxon>
        <taxon>Gunneridae</taxon>
        <taxon>Pentapetalae</taxon>
        <taxon>rosids</taxon>
        <taxon>fabids</taxon>
        <taxon>Cucurbitales</taxon>
        <taxon>Cucurbitaceae</taxon>
        <taxon>Benincaseae</taxon>
        <taxon>Citrullus</taxon>
    </lineage>
</organism>
<evidence type="ECO:0000313" key="8">
    <source>
        <dbReference type="EMBL" id="CAK9313982.1"/>
    </source>
</evidence>
<keyword evidence="4 6" id="KW-0698">rRNA processing</keyword>
<feature type="region of interest" description="Disordered" evidence="7">
    <location>
        <begin position="307"/>
        <end position="333"/>
    </location>
</feature>
<protein>
    <recommendedName>
        <fullName evidence="6">rRNA biogenesis protein RRP36</fullName>
    </recommendedName>
</protein>
<keyword evidence="9" id="KW-1185">Reference proteome</keyword>
<comment type="function">
    <text evidence="6">Component of the 90S pre-ribosome involved in the maturation of rRNAs. Required for early cleavages of the pre-RNAs in the 40S ribosomal subunit maturation pathway.</text>
</comment>
<name>A0ABP0Y0M5_9ROSI</name>
<dbReference type="InterPro" id="IPR009292">
    <property type="entry name" value="RRP36"/>
</dbReference>
<dbReference type="Proteomes" id="UP001642487">
    <property type="component" value="Chromosome 11"/>
</dbReference>
<evidence type="ECO:0000313" key="9">
    <source>
        <dbReference type="Proteomes" id="UP001642487"/>
    </source>
</evidence>
<evidence type="ECO:0000256" key="7">
    <source>
        <dbReference type="SAM" id="MobiDB-lite"/>
    </source>
</evidence>
<evidence type="ECO:0000256" key="1">
    <source>
        <dbReference type="ARBA" id="ARBA00004604"/>
    </source>
</evidence>
<evidence type="ECO:0000256" key="4">
    <source>
        <dbReference type="ARBA" id="ARBA00022552"/>
    </source>
</evidence>
<dbReference type="EMBL" id="OZ021745">
    <property type="protein sequence ID" value="CAK9313982.1"/>
    <property type="molecule type" value="Genomic_DNA"/>
</dbReference>
<dbReference type="Pfam" id="PF06102">
    <property type="entry name" value="RRP36"/>
    <property type="match status" value="1"/>
</dbReference>
<keyword evidence="3 6" id="KW-0690">Ribosome biogenesis</keyword>